<evidence type="ECO:0000313" key="3">
    <source>
        <dbReference type="EMBL" id="MDC8784938.1"/>
    </source>
</evidence>
<dbReference type="InterPro" id="IPR052163">
    <property type="entry name" value="DGC-Regulatory_Protein"/>
</dbReference>
<evidence type="ECO:0000256" key="1">
    <source>
        <dbReference type="SAM" id="Phobius"/>
    </source>
</evidence>
<dbReference type="PANTHER" id="PTHR46663">
    <property type="entry name" value="DIGUANYLATE CYCLASE DGCT-RELATED"/>
    <property type="match status" value="1"/>
</dbReference>
<comment type="caution">
    <text evidence="3">The sequence shown here is derived from an EMBL/GenBank/DDBJ whole genome shotgun (WGS) entry which is preliminary data.</text>
</comment>
<dbReference type="CDD" id="cd01949">
    <property type="entry name" value="GGDEF"/>
    <property type="match status" value="1"/>
</dbReference>
<dbReference type="GO" id="GO:0052621">
    <property type="term" value="F:diguanylate cyclase activity"/>
    <property type="evidence" value="ECO:0007669"/>
    <property type="project" value="UniProtKB-EC"/>
</dbReference>
<organism evidence="3 4">
    <name type="scientific">Roseateles koreensis</name>
    <dbReference type="NCBI Taxonomy" id="2987526"/>
    <lineage>
        <taxon>Bacteria</taxon>
        <taxon>Pseudomonadati</taxon>
        <taxon>Pseudomonadota</taxon>
        <taxon>Betaproteobacteria</taxon>
        <taxon>Burkholderiales</taxon>
        <taxon>Sphaerotilaceae</taxon>
        <taxon>Roseateles</taxon>
    </lineage>
</organism>
<dbReference type="InterPro" id="IPR029787">
    <property type="entry name" value="Nucleotide_cyclase"/>
</dbReference>
<proteinExistence type="predicted"/>
<dbReference type="InterPro" id="IPR043128">
    <property type="entry name" value="Rev_trsase/Diguanyl_cyclase"/>
</dbReference>
<protein>
    <submittedName>
        <fullName evidence="3">Diguanylate cyclase</fullName>
        <ecNumber evidence="3">2.7.7.65</ecNumber>
    </submittedName>
</protein>
<dbReference type="Pfam" id="PF12729">
    <property type="entry name" value="4HB_MCP_1"/>
    <property type="match status" value="1"/>
</dbReference>
<dbReference type="InterPro" id="IPR000160">
    <property type="entry name" value="GGDEF_dom"/>
</dbReference>
<keyword evidence="1" id="KW-0472">Membrane</keyword>
<dbReference type="EC" id="2.7.7.65" evidence="3"/>
<sequence length="440" mass="48913">MSLSAKFLLVIASLTAGLLIVTISAFLMIRDVQQDTEAMSNHVLPAVETFDALEVNLHKNRSIVLELLHSHSADEVTGLLEEYKEATNSTSRLLDEVRLRFTRTESDRALYQDIIQARSKVVRERTAIIALVQAGRAANGLEKWQALDADIDVVEGLYREGRRRTQNTAHEVLLASRETLASSKNRAIALTLIAISVGLVLAVTVYRKIAKPIQDLSQELQVFQQSPDLNMRFEVRSMSELEVISRSLNMLMDWVRDNARQQEMQRDMISRMANHDNLTGLPLWRLGKDRLLMAMAQADRARQNFALMFLDLDGFKAVNDTHGHAAGDAVLKEVAQRLSQQLRHVDTVARIGGDEFVVILGPVADEAVARHIGGRIIAALTHPIHFQDQPLLVGVSIGMAIYPQHGKDADTLLKAADQAMYAVKRAGKNNFAFAMDPSDA</sequence>
<keyword evidence="1" id="KW-1133">Transmembrane helix</keyword>
<gene>
    <name evidence="3" type="ORF">PRZ01_07020</name>
</gene>
<evidence type="ECO:0000259" key="2">
    <source>
        <dbReference type="PROSITE" id="PS50887"/>
    </source>
</evidence>
<dbReference type="InterPro" id="IPR024478">
    <property type="entry name" value="HlyB_4HB_MCP"/>
</dbReference>
<dbReference type="RefSeq" id="WP_273596058.1">
    <property type="nucleotide sequence ID" value="NZ_JAQQXS010000005.1"/>
</dbReference>
<dbReference type="Pfam" id="PF00990">
    <property type="entry name" value="GGDEF"/>
    <property type="match status" value="1"/>
</dbReference>
<dbReference type="SMART" id="SM00267">
    <property type="entry name" value="GGDEF"/>
    <property type="match status" value="1"/>
</dbReference>
<dbReference type="NCBIfam" id="TIGR00254">
    <property type="entry name" value="GGDEF"/>
    <property type="match status" value="1"/>
</dbReference>
<keyword evidence="3" id="KW-0808">Transferase</keyword>
<evidence type="ECO:0000313" key="4">
    <source>
        <dbReference type="Proteomes" id="UP001219862"/>
    </source>
</evidence>
<keyword evidence="1" id="KW-0812">Transmembrane</keyword>
<name>A0ABT5KPT5_9BURK</name>
<dbReference type="Proteomes" id="UP001219862">
    <property type="component" value="Unassembled WGS sequence"/>
</dbReference>
<dbReference type="Gene3D" id="6.10.340.10">
    <property type="match status" value="1"/>
</dbReference>
<feature type="domain" description="GGDEF" evidence="2">
    <location>
        <begin position="303"/>
        <end position="436"/>
    </location>
</feature>
<feature type="transmembrane region" description="Helical" evidence="1">
    <location>
        <begin position="6"/>
        <end position="29"/>
    </location>
</feature>
<dbReference type="PROSITE" id="PS50887">
    <property type="entry name" value="GGDEF"/>
    <property type="match status" value="1"/>
</dbReference>
<dbReference type="Gene3D" id="3.30.70.270">
    <property type="match status" value="1"/>
</dbReference>
<reference evidence="3 4" key="1">
    <citation type="submission" date="2022-10" db="EMBL/GenBank/DDBJ databases">
        <title>paucibacter sp. hw8 Genome sequencing.</title>
        <authorList>
            <person name="Park S."/>
        </authorList>
    </citation>
    <scope>NUCLEOTIDE SEQUENCE [LARGE SCALE GENOMIC DNA]</scope>
    <source>
        <strain evidence="4">hw8</strain>
    </source>
</reference>
<dbReference type="SUPFAM" id="SSF55073">
    <property type="entry name" value="Nucleotide cyclase"/>
    <property type="match status" value="1"/>
</dbReference>
<keyword evidence="3" id="KW-0548">Nucleotidyltransferase</keyword>
<accession>A0ABT5KPT5</accession>
<dbReference type="PANTHER" id="PTHR46663:SF2">
    <property type="entry name" value="GGDEF DOMAIN-CONTAINING PROTEIN"/>
    <property type="match status" value="1"/>
</dbReference>
<keyword evidence="4" id="KW-1185">Reference proteome</keyword>
<dbReference type="EMBL" id="JAQQXS010000005">
    <property type="protein sequence ID" value="MDC8784938.1"/>
    <property type="molecule type" value="Genomic_DNA"/>
</dbReference>